<keyword evidence="5 10" id="KW-0732">Signal</keyword>
<feature type="chain" id="PRO_5031606334" description="Porin" evidence="10">
    <location>
        <begin position="23"/>
        <end position="345"/>
    </location>
</feature>
<keyword evidence="6 10" id="KW-0406">Ion transport</keyword>
<keyword evidence="12" id="KW-1185">Reference proteome</keyword>
<keyword evidence="4 10" id="KW-0812">Transmembrane</keyword>
<evidence type="ECO:0000256" key="4">
    <source>
        <dbReference type="ARBA" id="ARBA00022692"/>
    </source>
</evidence>
<comment type="similarity">
    <text evidence="1 10">Belongs to the alphaproteobacteria porin family.</text>
</comment>
<evidence type="ECO:0000256" key="3">
    <source>
        <dbReference type="ARBA" id="ARBA00022452"/>
    </source>
</evidence>
<comment type="caution">
    <text evidence="11">The sequence shown here is derived from an EMBL/GenBank/DDBJ whole genome shotgun (WGS) entry which is preliminary data.</text>
</comment>
<dbReference type="GO" id="GO:0015288">
    <property type="term" value="F:porin activity"/>
    <property type="evidence" value="ECO:0007669"/>
    <property type="project" value="UniProtKB-KW"/>
</dbReference>
<evidence type="ECO:0000256" key="5">
    <source>
        <dbReference type="ARBA" id="ARBA00022729"/>
    </source>
</evidence>
<keyword evidence="9 10" id="KW-0998">Cell outer membrane</keyword>
<evidence type="ECO:0000313" key="12">
    <source>
        <dbReference type="Proteomes" id="UP000535501"/>
    </source>
</evidence>
<dbReference type="AlphaFoldDB" id="A0A7W9YV97"/>
<comment type="domain">
    <text evidence="10">Consists of 16-stranded beta-barrel sheets, with large surface-exposed loops, that form a transmembrane pore at the center of each barrel. The pore is partially ocluded by a peptide loop that folds into the pore lumen.</text>
</comment>
<dbReference type="SUPFAM" id="SSF56935">
    <property type="entry name" value="Porins"/>
    <property type="match status" value="1"/>
</dbReference>
<evidence type="ECO:0000256" key="2">
    <source>
        <dbReference type="ARBA" id="ARBA00022448"/>
    </source>
</evidence>
<dbReference type="EMBL" id="JACHEJ010000002">
    <property type="protein sequence ID" value="MBB6178959.1"/>
    <property type="molecule type" value="Genomic_DNA"/>
</dbReference>
<gene>
    <name evidence="11" type="ORF">HNQ75_000913</name>
</gene>
<reference evidence="11 12" key="1">
    <citation type="submission" date="2020-08" db="EMBL/GenBank/DDBJ databases">
        <title>Genomic Encyclopedia of Type Strains, Phase IV (KMG-IV): sequencing the most valuable type-strain genomes for metagenomic binning, comparative biology and taxonomic classification.</title>
        <authorList>
            <person name="Goeker M."/>
        </authorList>
    </citation>
    <scope>NUCLEOTIDE SEQUENCE [LARGE SCALE GENOMIC DNA]</scope>
    <source>
        <strain evidence="11 12">DSM 102134</strain>
    </source>
</reference>
<keyword evidence="8 10" id="KW-0472">Membrane</keyword>
<dbReference type="GO" id="GO:0009279">
    <property type="term" value="C:cell outer membrane"/>
    <property type="evidence" value="ECO:0007669"/>
    <property type="project" value="UniProtKB-SubCell"/>
</dbReference>
<accession>A0A7W9YV97</accession>
<dbReference type="InterPro" id="IPR003684">
    <property type="entry name" value="Porin_alphabac"/>
</dbReference>
<evidence type="ECO:0000256" key="10">
    <source>
        <dbReference type="RuleBase" id="RU364005"/>
    </source>
</evidence>
<evidence type="ECO:0000256" key="6">
    <source>
        <dbReference type="ARBA" id="ARBA00023065"/>
    </source>
</evidence>
<evidence type="ECO:0000256" key="8">
    <source>
        <dbReference type="ARBA" id="ARBA00023136"/>
    </source>
</evidence>
<dbReference type="Proteomes" id="UP000535501">
    <property type="component" value="Unassembled WGS sequence"/>
</dbReference>
<protein>
    <recommendedName>
        <fullName evidence="10">Porin</fullName>
    </recommendedName>
</protein>
<keyword evidence="2 10" id="KW-0813">Transport</keyword>
<feature type="signal peptide" evidence="10">
    <location>
        <begin position="1"/>
        <end position="22"/>
    </location>
</feature>
<dbReference type="GO" id="GO:0046930">
    <property type="term" value="C:pore complex"/>
    <property type="evidence" value="ECO:0007669"/>
    <property type="project" value="UniProtKB-KW"/>
</dbReference>
<keyword evidence="3 10" id="KW-1134">Transmembrane beta strand</keyword>
<proteinExistence type="inferred from homology"/>
<sequence>MTIKSLLLGSAAALAAVSGAQAADAIIAAEPEPMEYVRVCDAFGTGYFYIPGTETCLKIGGYIRFQVDFGEGAHEGNGDDWDAWTRGRVTFTSKSDTELGELTGFIALHGDASRDIGTGATDFYIEEVYLQLGGFKAGTYLNWWDANDLPGELDALGSNRLTSIAYTYTGDAFTAGIQLDELSDEELVGFDIDGNVVTGGGQNFGIEALVQATLGPAALEVLGSYDFGNEDGAVRAIASADLGPGTFYLAGVYSSGYNVYYGGAQWTVAAAYSWKATEKLEVIPEFQYFWDTELDVDGDFTGEDFWAAGVTVNYAITDGLTSKVAVAYDDSAEDWLGIVRLQRDF</sequence>
<comment type="function">
    <text evidence="10">Forms passive diffusion pores that allow small molecular weight hydrophilic materials across the outer membrane.</text>
</comment>
<evidence type="ECO:0000256" key="9">
    <source>
        <dbReference type="ARBA" id="ARBA00023237"/>
    </source>
</evidence>
<name>A0A7W9YV97_9HYPH</name>
<evidence type="ECO:0000256" key="1">
    <source>
        <dbReference type="ARBA" id="ARBA00009521"/>
    </source>
</evidence>
<dbReference type="GO" id="GO:0006811">
    <property type="term" value="P:monoatomic ion transport"/>
    <property type="evidence" value="ECO:0007669"/>
    <property type="project" value="UniProtKB-KW"/>
</dbReference>
<dbReference type="Pfam" id="PF02530">
    <property type="entry name" value="Porin_2"/>
    <property type="match status" value="1"/>
</dbReference>
<evidence type="ECO:0000313" key="11">
    <source>
        <dbReference type="EMBL" id="MBB6178959.1"/>
    </source>
</evidence>
<comment type="subcellular location">
    <subcellularLocation>
        <location evidence="10">Cell outer membrane</location>
        <topology evidence="10">Multi-pass membrane protein</topology>
    </subcellularLocation>
</comment>
<keyword evidence="7 10" id="KW-0626">Porin</keyword>
<organism evidence="11 12">
    <name type="scientific">Pseudorhizobium flavum</name>
    <dbReference type="NCBI Taxonomy" id="1335061"/>
    <lineage>
        <taxon>Bacteria</taxon>
        <taxon>Pseudomonadati</taxon>
        <taxon>Pseudomonadota</taxon>
        <taxon>Alphaproteobacteria</taxon>
        <taxon>Hyphomicrobiales</taxon>
        <taxon>Rhizobiaceae</taxon>
        <taxon>Rhizobium/Agrobacterium group</taxon>
        <taxon>Pseudorhizobium</taxon>
    </lineage>
</organism>
<evidence type="ECO:0000256" key="7">
    <source>
        <dbReference type="ARBA" id="ARBA00023114"/>
    </source>
</evidence>
<dbReference type="RefSeq" id="WP_077547008.1">
    <property type="nucleotide sequence ID" value="NZ_JACHEJ010000002.1"/>
</dbReference>